<evidence type="ECO:0000313" key="1">
    <source>
        <dbReference type="EMBL" id="EGW02986.1"/>
    </source>
</evidence>
<reference evidence="2" key="1">
    <citation type="journal article" date="2011" name="Nat. Biotechnol.">
        <title>The genomic sequence of the Chinese hamster ovary (CHO)-K1 cell line.</title>
        <authorList>
            <person name="Xu X."/>
            <person name="Nagarajan H."/>
            <person name="Lewis N.E."/>
            <person name="Pan S."/>
            <person name="Cai Z."/>
            <person name="Liu X."/>
            <person name="Chen W."/>
            <person name="Xie M."/>
            <person name="Wang W."/>
            <person name="Hammond S."/>
            <person name="Andersen M.R."/>
            <person name="Neff N."/>
            <person name="Passarelli B."/>
            <person name="Koh W."/>
            <person name="Fan H.C."/>
            <person name="Wang J."/>
            <person name="Gui Y."/>
            <person name="Lee K.H."/>
            <person name="Betenbaugh M.J."/>
            <person name="Quake S.R."/>
            <person name="Famili I."/>
            <person name="Palsson B.O."/>
            <person name="Wang J."/>
        </authorList>
    </citation>
    <scope>NUCLEOTIDE SEQUENCE [LARGE SCALE GENOMIC DNA]</scope>
    <source>
        <strain evidence="2">CHO K1 cell line</strain>
    </source>
</reference>
<dbReference type="EMBL" id="JH000318">
    <property type="protein sequence ID" value="EGW02986.1"/>
    <property type="molecule type" value="Genomic_DNA"/>
</dbReference>
<proteinExistence type="predicted"/>
<dbReference type="AlphaFoldDB" id="G3HEM0"/>
<dbReference type="InParanoid" id="G3HEM0"/>
<name>G3HEM0_CRIGR</name>
<sequence length="62" mass="6890">MGIKGARLIQEALECGLEFRANCGNGSGVLEGKERTSLVAEGGKERRFKGEPTQKQRWKGYY</sequence>
<protein>
    <submittedName>
        <fullName evidence="1">Uncharacterized protein</fullName>
    </submittedName>
</protein>
<organism evidence="1 2">
    <name type="scientific">Cricetulus griseus</name>
    <name type="common">Chinese hamster</name>
    <name type="synonym">Cricetulus barabensis griseus</name>
    <dbReference type="NCBI Taxonomy" id="10029"/>
    <lineage>
        <taxon>Eukaryota</taxon>
        <taxon>Metazoa</taxon>
        <taxon>Chordata</taxon>
        <taxon>Craniata</taxon>
        <taxon>Vertebrata</taxon>
        <taxon>Euteleostomi</taxon>
        <taxon>Mammalia</taxon>
        <taxon>Eutheria</taxon>
        <taxon>Euarchontoglires</taxon>
        <taxon>Glires</taxon>
        <taxon>Rodentia</taxon>
        <taxon>Myomorpha</taxon>
        <taxon>Muroidea</taxon>
        <taxon>Cricetidae</taxon>
        <taxon>Cricetinae</taxon>
        <taxon>Cricetulus</taxon>
    </lineage>
</organism>
<dbReference type="Proteomes" id="UP000001075">
    <property type="component" value="Unassembled WGS sequence"/>
</dbReference>
<gene>
    <name evidence="1" type="ORF">I79_009007</name>
</gene>
<evidence type="ECO:0000313" key="2">
    <source>
        <dbReference type="Proteomes" id="UP000001075"/>
    </source>
</evidence>
<accession>G3HEM0</accession>